<dbReference type="EMBL" id="JAFBCG010000001">
    <property type="protein sequence ID" value="MBM7801802.1"/>
    <property type="molecule type" value="Genomic_DNA"/>
</dbReference>
<accession>A0ABS2RTL8</accession>
<name>A0ABS2RTL8_9MICO</name>
<proteinExistence type="predicted"/>
<sequence length="291" mass="29504">MNTLLARTILVVGAFVLVGTGVFAALPGTVRLVAVAAGSVLAVLDRLVVAAGRSRASQPAVEWRQRRSETAASQLDPPAPQPAPARTHSPVPDPDRPATLVVGHRLDDGSPVHTAASHLVVVGRGALARAVFDALSAQLGAATVAAPSRHSEGLPDGLAPLPEGIVVHVVSPDGRHGLRTLVLVPDHGRTPRRADAVVTVGRSGCTFRTAQGEPIATAPVLPILDLPAEGAGALPAEGAGAVDAGTASAESAGPRPAEPTGTAPGLSADRRRRGRRPPGRPHRAPARPSPP</sequence>
<feature type="compositionally biased region" description="Basic residues" evidence="1">
    <location>
        <begin position="270"/>
        <end position="285"/>
    </location>
</feature>
<dbReference type="Proteomes" id="UP000746584">
    <property type="component" value="Unassembled WGS sequence"/>
</dbReference>
<feature type="region of interest" description="Disordered" evidence="1">
    <location>
        <begin position="235"/>
        <end position="291"/>
    </location>
</feature>
<comment type="caution">
    <text evidence="2">The sequence shown here is derived from an EMBL/GenBank/DDBJ whole genome shotgun (WGS) entry which is preliminary data.</text>
</comment>
<gene>
    <name evidence="2" type="ORF">JOE58_001053</name>
</gene>
<evidence type="ECO:0000256" key="1">
    <source>
        <dbReference type="SAM" id="MobiDB-lite"/>
    </source>
</evidence>
<evidence type="ECO:0000313" key="2">
    <source>
        <dbReference type="EMBL" id="MBM7801802.1"/>
    </source>
</evidence>
<reference evidence="2 3" key="1">
    <citation type="submission" date="2021-01" db="EMBL/GenBank/DDBJ databases">
        <title>Sequencing the genomes of 1000 actinobacteria strains.</title>
        <authorList>
            <person name="Klenk H.-P."/>
        </authorList>
    </citation>
    <scope>NUCLEOTIDE SEQUENCE [LARGE SCALE GENOMIC DNA]</scope>
    <source>
        <strain evidence="2 3">DSM 20542</strain>
    </source>
</reference>
<evidence type="ECO:0000313" key="3">
    <source>
        <dbReference type="Proteomes" id="UP000746584"/>
    </source>
</evidence>
<protein>
    <submittedName>
        <fullName evidence="2">Uncharacterized protein</fullName>
    </submittedName>
</protein>
<dbReference type="RefSeq" id="WP_175329123.1">
    <property type="nucleotide sequence ID" value="NZ_BMOI01000001.1"/>
</dbReference>
<keyword evidence="3" id="KW-1185">Reference proteome</keyword>
<organism evidence="2 3">
    <name type="scientific">Curtobacterium luteum</name>
    <dbReference type="NCBI Taxonomy" id="33881"/>
    <lineage>
        <taxon>Bacteria</taxon>
        <taxon>Bacillati</taxon>
        <taxon>Actinomycetota</taxon>
        <taxon>Actinomycetes</taxon>
        <taxon>Micrococcales</taxon>
        <taxon>Microbacteriaceae</taxon>
        <taxon>Curtobacterium</taxon>
    </lineage>
</organism>
<feature type="region of interest" description="Disordered" evidence="1">
    <location>
        <begin position="58"/>
        <end position="100"/>
    </location>
</feature>